<dbReference type="InterPro" id="IPR001248">
    <property type="entry name" value="Pur-cyt_permease"/>
</dbReference>
<sequence length="478" mass="49816">MAKSALDVERNGINVIDEAERKGRPAGLFWPWCAANISVLGISYGAFLLGFGLNLWQALIAGILGTLASFLLVGLASLAGKRGSAPTMVLSRAAFGVRGNALPAAVSYLLLVGWEIVLVSLATLATATVFQRLGGFTGTLPKVLAFVVVAVIIVGAGVLGFDAIMKLQTWLTIALAVFTVGYIGLTVHQVDWARLGALPAGGFAALVGAFVLAFTGFGLGWVNSGADYSRYLPRSASGAGVVGWTTFGATAAPVVLLVWGTLLAGSDKKLSDAIGQDPIGALTTLLPTWYLVPFAIVAIGGLIGGAVLDIYSSGLTLLTLGVKLPRWAAAGIDGVLMILGTIYVVWFAPNFIIPFQGFLITLGVPMAAWCGVFLADLLSRRRSYDDADLYRPGGRYGVLNWPAVTIMIVATVIGWGMVVNTSAAAFGWQGYLLGPLGLGPRLGGPWTYANLGVLVAFLLAAGGQAVFARARIRRQEAA</sequence>
<reference evidence="9 10" key="1">
    <citation type="journal article" date="2019" name="Int. J. Syst. Evol. Microbiol.">
        <title>The Global Catalogue of Microorganisms (GCM) 10K type strain sequencing project: providing services to taxonomists for standard genome sequencing and annotation.</title>
        <authorList>
            <consortium name="The Broad Institute Genomics Platform"/>
            <consortium name="The Broad Institute Genome Sequencing Center for Infectious Disease"/>
            <person name="Wu L."/>
            <person name="Ma J."/>
        </authorList>
    </citation>
    <scope>NUCLEOTIDE SEQUENCE [LARGE SCALE GENOMIC DNA]</scope>
    <source>
        <strain evidence="9 10">JCM 14718</strain>
    </source>
</reference>
<dbReference type="RefSeq" id="WP_344313672.1">
    <property type="nucleotide sequence ID" value="NZ_BAAANY010000026.1"/>
</dbReference>
<evidence type="ECO:0000256" key="3">
    <source>
        <dbReference type="ARBA" id="ARBA00022448"/>
    </source>
</evidence>
<feature type="transmembrane region" description="Helical" evidence="8">
    <location>
        <begin position="101"/>
        <end position="123"/>
    </location>
</feature>
<dbReference type="PANTHER" id="PTHR31806:SF1">
    <property type="entry name" value="PURINE-CYTOSINE PERMEASE FCY2-RELATED"/>
    <property type="match status" value="1"/>
</dbReference>
<dbReference type="EMBL" id="BAAANY010000026">
    <property type="protein sequence ID" value="GAA1702986.1"/>
    <property type="molecule type" value="Genomic_DNA"/>
</dbReference>
<keyword evidence="5 8" id="KW-1133">Transmembrane helix</keyword>
<keyword evidence="4 8" id="KW-0812">Transmembrane</keyword>
<keyword evidence="10" id="KW-1185">Reference proteome</keyword>
<feature type="transmembrane region" description="Helical" evidence="8">
    <location>
        <begin position="28"/>
        <end position="49"/>
    </location>
</feature>
<evidence type="ECO:0000256" key="6">
    <source>
        <dbReference type="ARBA" id="ARBA00023136"/>
    </source>
</evidence>
<comment type="caution">
    <text evidence="9">The sequence shown here is derived from an EMBL/GenBank/DDBJ whole genome shotgun (WGS) entry which is preliminary data.</text>
</comment>
<comment type="similarity">
    <text evidence="2 7">Belongs to the purine-cytosine permease (2.A.39) family.</text>
</comment>
<dbReference type="Pfam" id="PF02133">
    <property type="entry name" value="Transp_cyt_pur"/>
    <property type="match status" value="1"/>
</dbReference>
<dbReference type="Proteomes" id="UP001500618">
    <property type="component" value="Unassembled WGS sequence"/>
</dbReference>
<evidence type="ECO:0000256" key="4">
    <source>
        <dbReference type="ARBA" id="ARBA00022692"/>
    </source>
</evidence>
<gene>
    <name evidence="9" type="ORF">GCM10009765_60480</name>
</gene>
<feature type="transmembrane region" description="Helical" evidence="8">
    <location>
        <begin position="358"/>
        <end position="378"/>
    </location>
</feature>
<dbReference type="Gene3D" id="1.10.4160.10">
    <property type="entry name" value="Hydantoin permease"/>
    <property type="match status" value="1"/>
</dbReference>
<dbReference type="PIRSF" id="PIRSF002744">
    <property type="entry name" value="Pur-cyt_permease"/>
    <property type="match status" value="1"/>
</dbReference>
<evidence type="ECO:0000313" key="10">
    <source>
        <dbReference type="Proteomes" id="UP001500618"/>
    </source>
</evidence>
<dbReference type="PANTHER" id="PTHR31806">
    <property type="entry name" value="PURINE-CYTOSINE PERMEASE FCY2-RELATED"/>
    <property type="match status" value="1"/>
</dbReference>
<protein>
    <submittedName>
        <fullName evidence="9">Cytosine permease</fullName>
    </submittedName>
</protein>
<name>A0ABN2IDZ5_9ACTN</name>
<evidence type="ECO:0000256" key="5">
    <source>
        <dbReference type="ARBA" id="ARBA00022989"/>
    </source>
</evidence>
<feature type="transmembrane region" description="Helical" evidence="8">
    <location>
        <begin position="324"/>
        <end position="346"/>
    </location>
</feature>
<evidence type="ECO:0000313" key="9">
    <source>
        <dbReference type="EMBL" id="GAA1702986.1"/>
    </source>
</evidence>
<feature type="transmembrane region" description="Helical" evidence="8">
    <location>
        <begin position="290"/>
        <end position="312"/>
    </location>
</feature>
<feature type="transmembrane region" description="Helical" evidence="8">
    <location>
        <begin position="448"/>
        <end position="468"/>
    </location>
</feature>
<keyword evidence="6 7" id="KW-0472">Membrane</keyword>
<feature type="transmembrane region" description="Helical" evidence="8">
    <location>
        <begin position="143"/>
        <end position="163"/>
    </location>
</feature>
<feature type="transmembrane region" description="Helical" evidence="8">
    <location>
        <begin position="399"/>
        <end position="428"/>
    </location>
</feature>
<feature type="transmembrane region" description="Helical" evidence="8">
    <location>
        <begin position="55"/>
        <end position="80"/>
    </location>
</feature>
<feature type="transmembrane region" description="Helical" evidence="8">
    <location>
        <begin position="241"/>
        <end position="262"/>
    </location>
</feature>
<comment type="subcellular location">
    <subcellularLocation>
        <location evidence="1">Membrane</location>
        <topology evidence="1">Multi-pass membrane protein</topology>
    </subcellularLocation>
</comment>
<feature type="transmembrane region" description="Helical" evidence="8">
    <location>
        <begin position="170"/>
        <end position="188"/>
    </location>
</feature>
<keyword evidence="3 7" id="KW-0813">Transport</keyword>
<evidence type="ECO:0000256" key="2">
    <source>
        <dbReference type="ARBA" id="ARBA00008974"/>
    </source>
</evidence>
<organism evidence="9 10">
    <name type="scientific">Fodinicola feengrottensis</name>
    <dbReference type="NCBI Taxonomy" id="435914"/>
    <lineage>
        <taxon>Bacteria</taxon>
        <taxon>Bacillati</taxon>
        <taxon>Actinomycetota</taxon>
        <taxon>Actinomycetes</taxon>
        <taxon>Mycobacteriales</taxon>
        <taxon>Fodinicola</taxon>
    </lineage>
</organism>
<proteinExistence type="inferred from homology"/>
<feature type="transmembrane region" description="Helical" evidence="8">
    <location>
        <begin position="200"/>
        <end position="221"/>
    </location>
</feature>
<evidence type="ECO:0000256" key="8">
    <source>
        <dbReference type="SAM" id="Phobius"/>
    </source>
</evidence>
<evidence type="ECO:0000256" key="1">
    <source>
        <dbReference type="ARBA" id="ARBA00004141"/>
    </source>
</evidence>
<evidence type="ECO:0000256" key="7">
    <source>
        <dbReference type="PIRNR" id="PIRNR002744"/>
    </source>
</evidence>
<accession>A0ABN2IDZ5</accession>
<dbReference type="InterPro" id="IPR026030">
    <property type="entry name" value="Pur-cyt_permease_Fcy2/21/22"/>
</dbReference>